<feature type="domain" description="ABC3 transporter permease C-terminal" evidence="8">
    <location>
        <begin position="289"/>
        <end position="400"/>
    </location>
</feature>
<proteinExistence type="inferred from homology"/>
<feature type="transmembrane region" description="Helical" evidence="7">
    <location>
        <begin position="365"/>
        <end position="391"/>
    </location>
</feature>
<dbReference type="PANTHER" id="PTHR30572">
    <property type="entry name" value="MEMBRANE COMPONENT OF TRANSPORTER-RELATED"/>
    <property type="match status" value="1"/>
</dbReference>
<comment type="subcellular location">
    <subcellularLocation>
        <location evidence="1">Cell membrane</location>
        <topology evidence="1">Multi-pass membrane protein</topology>
    </subcellularLocation>
</comment>
<keyword evidence="2" id="KW-1003">Cell membrane</keyword>
<comment type="similarity">
    <text evidence="6">Belongs to the ABC-4 integral membrane protein family.</text>
</comment>
<gene>
    <name evidence="10" type="ORF">PCC79_06075</name>
</gene>
<dbReference type="Proteomes" id="UP001434337">
    <property type="component" value="Chromosome"/>
</dbReference>
<accession>A0ABZ3CC97</accession>
<dbReference type="EMBL" id="CP115965">
    <property type="protein sequence ID" value="WZW99761.1"/>
    <property type="molecule type" value="Genomic_DNA"/>
</dbReference>
<feature type="transmembrane region" description="Helical" evidence="7">
    <location>
        <begin position="284"/>
        <end position="309"/>
    </location>
</feature>
<name>A0ABZ3CC97_9ACTN</name>
<keyword evidence="11" id="KW-1185">Reference proteome</keyword>
<keyword evidence="5 7" id="KW-0472">Membrane</keyword>
<evidence type="ECO:0000256" key="7">
    <source>
        <dbReference type="SAM" id="Phobius"/>
    </source>
</evidence>
<evidence type="ECO:0000259" key="9">
    <source>
        <dbReference type="Pfam" id="PF12704"/>
    </source>
</evidence>
<protein>
    <submittedName>
        <fullName evidence="10">ABC transporter permease</fullName>
    </submittedName>
</protein>
<dbReference type="InterPro" id="IPR050250">
    <property type="entry name" value="Macrolide_Exporter_MacB"/>
</dbReference>
<feature type="domain" description="MacB-like periplasmic core" evidence="9">
    <location>
        <begin position="21"/>
        <end position="246"/>
    </location>
</feature>
<dbReference type="InterPro" id="IPR025857">
    <property type="entry name" value="MacB_PCD"/>
</dbReference>
<reference evidence="10 11" key="1">
    <citation type="journal article" date="2023" name="Environ Microbiome">
        <title>A coral-associated actinobacterium mitigates coral bleaching under heat stress.</title>
        <authorList>
            <person name="Li J."/>
            <person name="Zou Y."/>
            <person name="Li Q."/>
            <person name="Zhang J."/>
            <person name="Bourne D.G."/>
            <person name="Lyu Y."/>
            <person name="Liu C."/>
            <person name="Zhang S."/>
        </authorList>
    </citation>
    <scope>NUCLEOTIDE SEQUENCE [LARGE SCALE GENOMIC DNA]</scope>
    <source>
        <strain evidence="10 11">SCSIO 13291</strain>
    </source>
</reference>
<feature type="transmembrane region" description="Helical" evidence="7">
    <location>
        <begin position="330"/>
        <end position="359"/>
    </location>
</feature>
<evidence type="ECO:0000256" key="1">
    <source>
        <dbReference type="ARBA" id="ARBA00004651"/>
    </source>
</evidence>
<evidence type="ECO:0000256" key="4">
    <source>
        <dbReference type="ARBA" id="ARBA00022989"/>
    </source>
</evidence>
<dbReference type="Pfam" id="PF02687">
    <property type="entry name" value="FtsX"/>
    <property type="match status" value="1"/>
</dbReference>
<evidence type="ECO:0000313" key="11">
    <source>
        <dbReference type="Proteomes" id="UP001434337"/>
    </source>
</evidence>
<keyword evidence="4 7" id="KW-1133">Transmembrane helix</keyword>
<keyword evidence="3 7" id="KW-0812">Transmembrane</keyword>
<dbReference type="InterPro" id="IPR003838">
    <property type="entry name" value="ABC3_permease_C"/>
</dbReference>
<evidence type="ECO:0000256" key="6">
    <source>
        <dbReference type="ARBA" id="ARBA00038076"/>
    </source>
</evidence>
<organism evidence="10 11">
    <name type="scientific">Propioniciclava soli</name>
    <dbReference type="NCBI Taxonomy" id="2775081"/>
    <lineage>
        <taxon>Bacteria</taxon>
        <taxon>Bacillati</taxon>
        <taxon>Actinomycetota</taxon>
        <taxon>Actinomycetes</taxon>
        <taxon>Propionibacteriales</taxon>
        <taxon>Propionibacteriaceae</taxon>
        <taxon>Propioniciclava</taxon>
    </lineage>
</organism>
<sequence length="408" mass="41402">MTWWETIRIAVAAIVAHRVRSALTTLGIMIGIAAVTLSVGLAQGASASITSEINSLGSNTLTVMGGYSGPLDSGMGAEAAEMVPLSLTDAQALADPDAAPDITGVAPAIQTGFDLSAGDTAAVVSGEATTADWLDVRGRSLAAGTFFTAEHYDEGAPVLVLGTTTATTLFGDPQAAVGSMVAAGGSSFRVVGVLGAAGGMMDTDDLAVLPLTTYQQRLGYGDESLSSIYVQAASDASLSQAYQETQSLLTARRGVDSIEQAGIMIMTQQSLVDAMAAVTNTLTLLLGGIAAISLVVGGIGVMNIMLVSVSERFREIGLRKALGARRRTILAQFLTEAAMLAVLGGAFGLGLSALVAWIVTSSSPITIPVSVPTVLTALGVSAAIGIIAGVYPASRAARLAPIDALRRE</sequence>
<evidence type="ECO:0000256" key="5">
    <source>
        <dbReference type="ARBA" id="ARBA00023136"/>
    </source>
</evidence>
<feature type="transmembrane region" description="Helical" evidence="7">
    <location>
        <begin position="21"/>
        <end position="42"/>
    </location>
</feature>
<evidence type="ECO:0000256" key="3">
    <source>
        <dbReference type="ARBA" id="ARBA00022692"/>
    </source>
</evidence>
<dbReference type="PANTHER" id="PTHR30572:SF4">
    <property type="entry name" value="ABC TRANSPORTER PERMEASE YTRF"/>
    <property type="match status" value="1"/>
</dbReference>
<evidence type="ECO:0000259" key="8">
    <source>
        <dbReference type="Pfam" id="PF02687"/>
    </source>
</evidence>
<dbReference type="Pfam" id="PF12704">
    <property type="entry name" value="MacB_PCD"/>
    <property type="match status" value="1"/>
</dbReference>
<evidence type="ECO:0000256" key="2">
    <source>
        <dbReference type="ARBA" id="ARBA00022475"/>
    </source>
</evidence>
<dbReference type="RefSeq" id="WP_232549770.1">
    <property type="nucleotide sequence ID" value="NZ_CP115965.1"/>
</dbReference>
<evidence type="ECO:0000313" key="10">
    <source>
        <dbReference type="EMBL" id="WZW99761.1"/>
    </source>
</evidence>